<reference evidence="8 9" key="1">
    <citation type="journal article" date="2013" name="BMC Microbiol.">
        <title>Identification of the type II cytochrome c maturation pathway in anammox bacteria by comparative genomics.</title>
        <authorList>
            <person name="Ferousi C."/>
            <person name="Speth D.R."/>
            <person name="Reimann J."/>
            <person name="Op den Camp H.J."/>
            <person name="Allen J.W."/>
            <person name="Keltjens J.T."/>
            <person name="Jetten M.S."/>
        </authorList>
    </citation>
    <scope>NUCLEOTIDE SEQUENCE [LARGE SCALE GENOMIC DNA]</scope>
    <source>
        <strain evidence="8">RU1</strain>
    </source>
</reference>
<dbReference type="EC" id="3.6.1.7" evidence="2 4"/>
<dbReference type="NCBIfam" id="NF011016">
    <property type="entry name" value="PRK14444.1"/>
    <property type="match status" value="1"/>
</dbReference>
<evidence type="ECO:0000313" key="9">
    <source>
        <dbReference type="Proteomes" id="UP000034954"/>
    </source>
</evidence>
<accession>A0A0M2UZG8</accession>
<feature type="active site" evidence="4">
    <location>
        <position position="38"/>
    </location>
</feature>
<sequence length="93" mass="10461">MPMTRAHVYVRGRVQGVFFRASTKDRALTLGVTGWVKNCLDGSVEAVFEGKKDLVDKIVNWCRKGPSGARVEQIDVSWEDFTGEFDAFSVVYE</sequence>
<dbReference type="PANTHER" id="PTHR47268">
    <property type="entry name" value="ACYLPHOSPHATASE"/>
    <property type="match status" value="1"/>
</dbReference>
<dbReference type="PATRIC" id="fig|380242.3.peg.313"/>
<organism evidence="8 9">
    <name type="scientific">Candidatus Brocadia fulgida</name>
    <dbReference type="NCBI Taxonomy" id="380242"/>
    <lineage>
        <taxon>Bacteria</taxon>
        <taxon>Pseudomonadati</taxon>
        <taxon>Planctomycetota</taxon>
        <taxon>Candidatus Brocadiia</taxon>
        <taxon>Candidatus Brocadiales</taxon>
        <taxon>Candidatus Brocadiaceae</taxon>
        <taxon>Candidatus Brocadia</taxon>
    </lineage>
</organism>
<dbReference type="AlphaFoldDB" id="A0A0M2UZG8"/>
<dbReference type="Proteomes" id="UP000034954">
    <property type="component" value="Unassembled WGS sequence"/>
</dbReference>
<feature type="active site" evidence="4">
    <location>
        <position position="20"/>
    </location>
</feature>
<evidence type="ECO:0000259" key="7">
    <source>
        <dbReference type="PROSITE" id="PS51160"/>
    </source>
</evidence>
<proteinExistence type="inferred from homology"/>
<comment type="caution">
    <text evidence="8">The sequence shown here is derived from an EMBL/GenBank/DDBJ whole genome shotgun (WGS) entry which is preliminary data.</text>
</comment>
<evidence type="ECO:0000256" key="1">
    <source>
        <dbReference type="ARBA" id="ARBA00005614"/>
    </source>
</evidence>
<dbReference type="InterPro" id="IPR036046">
    <property type="entry name" value="Acylphosphatase-like_dom_sf"/>
</dbReference>
<protein>
    <recommendedName>
        <fullName evidence="2 4">Acylphosphatase</fullName>
        <ecNumber evidence="2 4">3.6.1.7</ecNumber>
    </recommendedName>
</protein>
<dbReference type="PROSITE" id="PS00151">
    <property type="entry name" value="ACYLPHOSPHATASE_2"/>
    <property type="match status" value="1"/>
</dbReference>
<evidence type="ECO:0000256" key="2">
    <source>
        <dbReference type="ARBA" id="ARBA00012150"/>
    </source>
</evidence>
<dbReference type="Pfam" id="PF00708">
    <property type="entry name" value="Acylphosphatase"/>
    <property type="match status" value="1"/>
</dbReference>
<keyword evidence="4 5" id="KW-0378">Hydrolase</keyword>
<dbReference type="PRINTS" id="PR00112">
    <property type="entry name" value="ACYLPHPHTASE"/>
</dbReference>
<dbReference type="EMBL" id="LAQJ01000031">
    <property type="protein sequence ID" value="KKO21005.1"/>
    <property type="molecule type" value="Genomic_DNA"/>
</dbReference>
<comment type="similarity">
    <text evidence="1 6">Belongs to the acylphosphatase family.</text>
</comment>
<dbReference type="InterPro" id="IPR017968">
    <property type="entry name" value="Acylphosphatase_CS"/>
</dbReference>
<feature type="domain" description="Acylphosphatase-like" evidence="7">
    <location>
        <begin position="5"/>
        <end position="92"/>
    </location>
</feature>
<evidence type="ECO:0000313" key="8">
    <source>
        <dbReference type="EMBL" id="KKO21005.1"/>
    </source>
</evidence>
<dbReference type="InterPro" id="IPR001792">
    <property type="entry name" value="Acylphosphatase-like_dom"/>
</dbReference>
<dbReference type="PROSITE" id="PS00150">
    <property type="entry name" value="ACYLPHOSPHATASE_1"/>
    <property type="match status" value="1"/>
</dbReference>
<evidence type="ECO:0000256" key="4">
    <source>
        <dbReference type="PROSITE-ProRule" id="PRU00520"/>
    </source>
</evidence>
<dbReference type="Gene3D" id="3.30.70.100">
    <property type="match status" value="1"/>
</dbReference>
<dbReference type="GO" id="GO:0003998">
    <property type="term" value="F:acylphosphatase activity"/>
    <property type="evidence" value="ECO:0007669"/>
    <property type="project" value="UniProtKB-EC"/>
</dbReference>
<keyword evidence="9" id="KW-1185">Reference proteome</keyword>
<evidence type="ECO:0000256" key="6">
    <source>
        <dbReference type="RuleBase" id="RU004168"/>
    </source>
</evidence>
<comment type="catalytic activity">
    <reaction evidence="3 4 5">
        <text>an acyl phosphate + H2O = a carboxylate + phosphate + H(+)</text>
        <dbReference type="Rhea" id="RHEA:14965"/>
        <dbReference type="ChEBI" id="CHEBI:15377"/>
        <dbReference type="ChEBI" id="CHEBI:15378"/>
        <dbReference type="ChEBI" id="CHEBI:29067"/>
        <dbReference type="ChEBI" id="CHEBI:43474"/>
        <dbReference type="ChEBI" id="CHEBI:59918"/>
        <dbReference type="EC" id="3.6.1.7"/>
    </reaction>
</comment>
<dbReference type="PROSITE" id="PS51160">
    <property type="entry name" value="ACYLPHOSPHATASE_3"/>
    <property type="match status" value="1"/>
</dbReference>
<name>A0A0M2UZG8_9BACT</name>
<gene>
    <name evidence="8" type="ORF">BROFUL_00254</name>
</gene>
<evidence type="ECO:0000256" key="5">
    <source>
        <dbReference type="RuleBase" id="RU000553"/>
    </source>
</evidence>
<evidence type="ECO:0000256" key="3">
    <source>
        <dbReference type="ARBA" id="ARBA00047645"/>
    </source>
</evidence>
<dbReference type="PANTHER" id="PTHR47268:SF4">
    <property type="entry name" value="ACYLPHOSPHATASE"/>
    <property type="match status" value="1"/>
</dbReference>
<dbReference type="SUPFAM" id="SSF54975">
    <property type="entry name" value="Acylphosphatase/BLUF domain-like"/>
    <property type="match status" value="1"/>
</dbReference>
<dbReference type="InterPro" id="IPR020456">
    <property type="entry name" value="Acylphosphatase"/>
</dbReference>